<dbReference type="EMBL" id="CSWP01000003">
    <property type="protein sequence ID" value="CPV46804.1"/>
    <property type="molecule type" value="Genomic_DNA"/>
</dbReference>
<gene>
    <name evidence="5" type="ORF">ERS075579_01805</name>
</gene>
<dbReference type="Proteomes" id="UP000045782">
    <property type="component" value="Unassembled WGS sequence"/>
</dbReference>
<dbReference type="SUPFAM" id="SSF46689">
    <property type="entry name" value="Homeodomain-like"/>
    <property type="match status" value="1"/>
</dbReference>
<organism evidence="5 6">
    <name type="scientific">Mycobacteroides abscessus</name>
    <dbReference type="NCBI Taxonomy" id="36809"/>
    <lineage>
        <taxon>Bacteria</taxon>
        <taxon>Bacillati</taxon>
        <taxon>Actinomycetota</taxon>
        <taxon>Actinomycetes</taxon>
        <taxon>Mycobacteriales</taxon>
        <taxon>Mycobacteriaceae</taxon>
        <taxon>Mycobacteroides</taxon>
    </lineage>
</organism>
<dbReference type="Pfam" id="PF12833">
    <property type="entry name" value="HTH_18"/>
    <property type="match status" value="1"/>
</dbReference>
<dbReference type="GO" id="GO:0043565">
    <property type="term" value="F:sequence-specific DNA binding"/>
    <property type="evidence" value="ECO:0007669"/>
    <property type="project" value="InterPro"/>
</dbReference>
<evidence type="ECO:0000313" key="5">
    <source>
        <dbReference type="EMBL" id="CPV46804.1"/>
    </source>
</evidence>
<dbReference type="AlphaFoldDB" id="A0A0U0ZJM2"/>
<protein>
    <submittedName>
        <fullName evidence="5">Putative transcriptional regulator, AraC</fullName>
    </submittedName>
</protein>
<keyword evidence="1" id="KW-0805">Transcription regulation</keyword>
<evidence type="ECO:0000313" key="6">
    <source>
        <dbReference type="Proteomes" id="UP000045782"/>
    </source>
</evidence>
<proteinExistence type="predicted"/>
<keyword evidence="3" id="KW-0804">Transcription</keyword>
<dbReference type="InterPro" id="IPR018060">
    <property type="entry name" value="HTH_AraC"/>
</dbReference>
<keyword evidence="2" id="KW-0238">DNA-binding</keyword>
<dbReference type="PROSITE" id="PS01124">
    <property type="entry name" value="HTH_ARAC_FAMILY_2"/>
    <property type="match status" value="1"/>
</dbReference>
<name>A0A0U0ZJM2_9MYCO</name>
<dbReference type="InterPro" id="IPR018062">
    <property type="entry name" value="HTH_AraC-typ_CS"/>
</dbReference>
<dbReference type="GO" id="GO:0003700">
    <property type="term" value="F:DNA-binding transcription factor activity"/>
    <property type="evidence" value="ECO:0007669"/>
    <property type="project" value="InterPro"/>
</dbReference>
<dbReference type="InterPro" id="IPR009057">
    <property type="entry name" value="Homeodomain-like_sf"/>
</dbReference>
<dbReference type="SMART" id="SM00342">
    <property type="entry name" value="HTH_ARAC"/>
    <property type="match status" value="1"/>
</dbReference>
<dbReference type="InterPro" id="IPR050204">
    <property type="entry name" value="AraC_XylS_family_regulators"/>
</dbReference>
<dbReference type="PANTHER" id="PTHR46796:SF15">
    <property type="entry name" value="BLL1074 PROTEIN"/>
    <property type="match status" value="1"/>
</dbReference>
<dbReference type="PANTHER" id="PTHR46796">
    <property type="entry name" value="HTH-TYPE TRANSCRIPTIONAL ACTIVATOR RHAS-RELATED"/>
    <property type="match status" value="1"/>
</dbReference>
<evidence type="ECO:0000256" key="3">
    <source>
        <dbReference type="ARBA" id="ARBA00023163"/>
    </source>
</evidence>
<dbReference type="Gene3D" id="1.10.10.60">
    <property type="entry name" value="Homeodomain-like"/>
    <property type="match status" value="1"/>
</dbReference>
<accession>A0A0U0ZJM2</accession>
<feature type="domain" description="HTH araC/xylS-type" evidence="4">
    <location>
        <begin position="168"/>
        <end position="271"/>
    </location>
</feature>
<sequence>MAGNEAPNWDFVVAPVRSVPGVASMVGYRARDIPDGIHLGMPSATLTFIVSLDDGIESADSAAALGDARPNPLVLGGLHTRAPHIRQRPGQAGVQLAVHPLASRALFGMPSAELPVTDFQGLEILGGAVAGLPERTARQRRWSDAFDTVATYLAESRRQRSAAPVRPEVVQAWHLLERSQGRITVSTLASRVGISSRYLTTLFQREVGRSPKTVAMLMRFQRATSLLALSARRGRVDLAAIAAETGFSDQAHLTHEFVRFTGVPPRTWLAAEFRNIQDGGHSFGSECEHDYLDAQRVADP</sequence>
<dbReference type="PROSITE" id="PS00041">
    <property type="entry name" value="HTH_ARAC_FAMILY_1"/>
    <property type="match status" value="2"/>
</dbReference>
<reference evidence="5 6" key="1">
    <citation type="submission" date="2015-03" db="EMBL/GenBank/DDBJ databases">
        <authorList>
            <person name="Murphy D."/>
        </authorList>
    </citation>
    <scope>NUCLEOTIDE SEQUENCE [LARGE SCALE GENOMIC DNA]</scope>
    <source>
        <strain evidence="5 6">PAP088</strain>
    </source>
</reference>
<evidence type="ECO:0000256" key="1">
    <source>
        <dbReference type="ARBA" id="ARBA00023015"/>
    </source>
</evidence>
<evidence type="ECO:0000259" key="4">
    <source>
        <dbReference type="PROSITE" id="PS01124"/>
    </source>
</evidence>
<evidence type="ECO:0000256" key="2">
    <source>
        <dbReference type="ARBA" id="ARBA00023125"/>
    </source>
</evidence>